<name>A0A151WJ22_9HYME</name>
<organism evidence="2 3">
    <name type="scientific">Mycetomoellerius zeteki</name>
    <dbReference type="NCBI Taxonomy" id="64791"/>
    <lineage>
        <taxon>Eukaryota</taxon>
        <taxon>Metazoa</taxon>
        <taxon>Ecdysozoa</taxon>
        <taxon>Arthropoda</taxon>
        <taxon>Hexapoda</taxon>
        <taxon>Insecta</taxon>
        <taxon>Pterygota</taxon>
        <taxon>Neoptera</taxon>
        <taxon>Endopterygota</taxon>
        <taxon>Hymenoptera</taxon>
        <taxon>Apocrita</taxon>
        <taxon>Aculeata</taxon>
        <taxon>Formicoidea</taxon>
        <taxon>Formicidae</taxon>
        <taxon>Myrmicinae</taxon>
        <taxon>Mycetomoellerius</taxon>
    </lineage>
</organism>
<keyword evidence="1" id="KW-0472">Membrane</keyword>
<keyword evidence="1" id="KW-1133">Transmembrane helix</keyword>
<evidence type="ECO:0000313" key="3">
    <source>
        <dbReference type="Proteomes" id="UP000075809"/>
    </source>
</evidence>
<keyword evidence="3" id="KW-1185">Reference proteome</keyword>
<evidence type="ECO:0000313" key="2">
    <source>
        <dbReference type="EMBL" id="KYQ47824.1"/>
    </source>
</evidence>
<dbReference type="Proteomes" id="UP000075809">
    <property type="component" value="Unassembled WGS sequence"/>
</dbReference>
<feature type="transmembrane region" description="Helical" evidence="1">
    <location>
        <begin position="33"/>
        <end position="51"/>
    </location>
</feature>
<proteinExistence type="predicted"/>
<evidence type="ECO:0008006" key="4">
    <source>
        <dbReference type="Google" id="ProtNLM"/>
    </source>
</evidence>
<dbReference type="EMBL" id="KQ983051">
    <property type="protein sequence ID" value="KYQ47824.1"/>
    <property type="molecule type" value="Genomic_DNA"/>
</dbReference>
<dbReference type="AlphaFoldDB" id="A0A151WJ22"/>
<feature type="non-terminal residue" evidence="2">
    <location>
        <position position="1"/>
    </location>
</feature>
<reference evidence="2 3" key="1">
    <citation type="submission" date="2015-09" db="EMBL/GenBank/DDBJ databases">
        <title>Trachymyrmex zeteki WGS genome.</title>
        <authorList>
            <person name="Nygaard S."/>
            <person name="Hu H."/>
            <person name="Boomsma J."/>
            <person name="Zhang G."/>
        </authorList>
    </citation>
    <scope>NUCLEOTIDE SEQUENCE [LARGE SCALE GENOMIC DNA]</scope>
    <source>
        <strain evidence="2">Tzet28-1</strain>
        <tissue evidence="2">Whole body</tissue>
    </source>
</reference>
<protein>
    <recommendedName>
        <fullName evidence="4">Gustatory receptor</fullName>
    </recommendedName>
</protein>
<accession>A0A151WJ22</accession>
<sequence>LKELKMCLRELAIIDETLEVLGIPKEYQRLNNWIIRIIIGWIAYICFDLAYYDIKFFLLNDILNFTFSSCFLLMYYIFMRCYPIYIIILSSLITATILRYTSSRFHRVNDLLHTLYSDLVESSADYKRQNRSILVHQRITGAKDHNQYIWIIM</sequence>
<evidence type="ECO:0000256" key="1">
    <source>
        <dbReference type="SAM" id="Phobius"/>
    </source>
</evidence>
<gene>
    <name evidence="2" type="ORF">ALC60_13140</name>
</gene>
<keyword evidence="1" id="KW-0812">Transmembrane</keyword>